<dbReference type="GO" id="GO:0006310">
    <property type="term" value="P:DNA recombination"/>
    <property type="evidence" value="ECO:0007669"/>
    <property type="project" value="UniProtKB-KW"/>
</dbReference>
<evidence type="ECO:0000313" key="8">
    <source>
        <dbReference type="EMBL" id="NMR75458.1"/>
    </source>
</evidence>
<feature type="domain" description="Tyr recombinase" evidence="6">
    <location>
        <begin position="195"/>
        <end position="372"/>
    </location>
</feature>
<sequence length="387" mass="44121">MVSRAIPFTASIFESHPRPKPGQSPIVKRREGVKYQQVTFYANMISLGISKTFKGQRFNEVIGHWPEMSISTFDKIARERVSKIELGYYNKAASLLIGDFFIDYVLPMMESRNRDIESVKTRWRRVAPIFAHQALGDVSKLQITQFLTELSTQVKGSTVNRHLSLLSRIFSLAVELELLVVNPCKGIKKWPENNIRDRVLSDDELRIYIREAIHINSFQSKALLFSLITGLRIGNVIDIRREMLSDSFKLLTLPVTKNGKSYRVMLNEPAREVLKSCAELSWNEWIFPSAVKEGAHIAYPRSCHEKIRDVVLQSTGGSESFNIHDLRRTYASRQLMLTGDARLVQSSLFHQSITTTERYAFHQQSKLAEASQSTALSLLSGNSELRL</sequence>
<dbReference type="PANTHER" id="PTHR30629">
    <property type="entry name" value="PROPHAGE INTEGRASE"/>
    <property type="match status" value="1"/>
</dbReference>
<reference evidence="8 9" key="1">
    <citation type="submission" date="2020-04" db="EMBL/GenBank/DDBJ databases">
        <title>Whole-genome sequencing of Vibrio spp. from China reveals different genetic environments of blaCTX-M-14 among diverse lineages.</title>
        <authorList>
            <person name="Zheng Z."/>
            <person name="Ye L."/>
            <person name="Chen S."/>
        </authorList>
    </citation>
    <scope>NUCLEOTIDE SEQUENCE [LARGE SCALE GENOMIC DNA]</scope>
    <source>
        <strain evidence="8 9">Vb1636</strain>
    </source>
</reference>
<dbReference type="InterPro" id="IPR044068">
    <property type="entry name" value="CB"/>
</dbReference>
<dbReference type="GO" id="GO:0015074">
    <property type="term" value="P:DNA integration"/>
    <property type="evidence" value="ECO:0007669"/>
    <property type="project" value="UniProtKB-KW"/>
</dbReference>
<dbReference type="SUPFAM" id="SSF56349">
    <property type="entry name" value="DNA breaking-rejoining enzymes"/>
    <property type="match status" value="1"/>
</dbReference>
<dbReference type="Gene3D" id="1.10.443.10">
    <property type="entry name" value="Intergrase catalytic core"/>
    <property type="match status" value="1"/>
</dbReference>
<dbReference type="EMBL" id="JABCMA010000023">
    <property type="protein sequence ID" value="NMR75458.1"/>
    <property type="molecule type" value="Genomic_DNA"/>
</dbReference>
<organism evidence="8 9">
    <name type="scientific">Vibrio alginolyticus</name>
    <dbReference type="NCBI Taxonomy" id="663"/>
    <lineage>
        <taxon>Bacteria</taxon>
        <taxon>Pseudomonadati</taxon>
        <taxon>Pseudomonadota</taxon>
        <taxon>Gammaproteobacteria</taxon>
        <taxon>Vibrionales</taxon>
        <taxon>Vibrionaceae</taxon>
        <taxon>Vibrio</taxon>
    </lineage>
</organism>
<name>A0A7Y0QYW5_VIBAL</name>
<comment type="caution">
    <text evidence="8">The sequence shown here is derived from an EMBL/GenBank/DDBJ whole genome shotgun (WGS) entry which is preliminary data.</text>
</comment>
<dbReference type="PROSITE" id="PS51898">
    <property type="entry name" value="TYR_RECOMBINASE"/>
    <property type="match status" value="1"/>
</dbReference>
<evidence type="ECO:0000313" key="9">
    <source>
        <dbReference type="Proteomes" id="UP000565155"/>
    </source>
</evidence>
<evidence type="ECO:0000256" key="4">
    <source>
        <dbReference type="ARBA" id="ARBA00023172"/>
    </source>
</evidence>
<dbReference type="InterPro" id="IPR011010">
    <property type="entry name" value="DNA_brk_join_enz"/>
</dbReference>
<feature type="domain" description="Core-binding (CB)" evidence="7">
    <location>
        <begin position="92"/>
        <end position="174"/>
    </location>
</feature>
<dbReference type="InterPro" id="IPR013762">
    <property type="entry name" value="Integrase-like_cat_sf"/>
</dbReference>
<evidence type="ECO:0000256" key="1">
    <source>
        <dbReference type="ARBA" id="ARBA00008857"/>
    </source>
</evidence>
<dbReference type="Pfam" id="PF00589">
    <property type="entry name" value="Phage_integrase"/>
    <property type="match status" value="1"/>
</dbReference>
<dbReference type="AlphaFoldDB" id="A0A7Y0QYW5"/>
<dbReference type="Gene3D" id="1.10.150.130">
    <property type="match status" value="1"/>
</dbReference>
<keyword evidence="2" id="KW-0229">DNA integration</keyword>
<dbReference type="RefSeq" id="WP_169628896.1">
    <property type="nucleotide sequence ID" value="NZ_JABCMA010000023.1"/>
</dbReference>
<evidence type="ECO:0000256" key="2">
    <source>
        <dbReference type="ARBA" id="ARBA00022908"/>
    </source>
</evidence>
<dbReference type="Proteomes" id="UP000565155">
    <property type="component" value="Unassembled WGS sequence"/>
</dbReference>
<comment type="similarity">
    <text evidence="1">Belongs to the 'phage' integrase family.</text>
</comment>
<dbReference type="InterPro" id="IPR002104">
    <property type="entry name" value="Integrase_catalytic"/>
</dbReference>
<evidence type="ECO:0000256" key="3">
    <source>
        <dbReference type="ARBA" id="ARBA00023125"/>
    </source>
</evidence>
<dbReference type="GO" id="GO:0003677">
    <property type="term" value="F:DNA binding"/>
    <property type="evidence" value="ECO:0007669"/>
    <property type="project" value="UniProtKB-UniRule"/>
</dbReference>
<dbReference type="PANTHER" id="PTHR30629:SF2">
    <property type="entry name" value="PROPHAGE INTEGRASE INTS-RELATED"/>
    <property type="match status" value="1"/>
</dbReference>
<evidence type="ECO:0000259" key="7">
    <source>
        <dbReference type="PROSITE" id="PS51900"/>
    </source>
</evidence>
<dbReference type="InterPro" id="IPR010998">
    <property type="entry name" value="Integrase_recombinase_N"/>
</dbReference>
<accession>A0A7Y0QYW5</accession>
<dbReference type="InterPro" id="IPR050808">
    <property type="entry name" value="Phage_Integrase"/>
</dbReference>
<proteinExistence type="inferred from homology"/>
<evidence type="ECO:0000256" key="5">
    <source>
        <dbReference type="PROSITE-ProRule" id="PRU01248"/>
    </source>
</evidence>
<gene>
    <name evidence="8" type="ORF">HKB35_17735</name>
</gene>
<keyword evidence="4" id="KW-0233">DNA recombination</keyword>
<evidence type="ECO:0000259" key="6">
    <source>
        <dbReference type="PROSITE" id="PS51898"/>
    </source>
</evidence>
<dbReference type="PROSITE" id="PS51900">
    <property type="entry name" value="CB"/>
    <property type="match status" value="1"/>
</dbReference>
<keyword evidence="3 5" id="KW-0238">DNA-binding</keyword>
<protein>
    <submittedName>
        <fullName evidence="8">Site-specific integrase</fullName>
    </submittedName>
</protein>
<dbReference type="CDD" id="cd00796">
    <property type="entry name" value="INT_Rci_Hp1_C"/>
    <property type="match status" value="1"/>
</dbReference>